<dbReference type="InterPro" id="IPR001254">
    <property type="entry name" value="Trypsin_dom"/>
</dbReference>
<dbReference type="AlphaFoldDB" id="A0A238UZ35"/>
<keyword evidence="5" id="KW-0720">Serine protease</keyword>
<keyword evidence="7" id="KW-1015">Disulfide bond</keyword>
<feature type="region of interest" description="Disordered" evidence="8">
    <location>
        <begin position="386"/>
        <end position="416"/>
    </location>
</feature>
<feature type="compositionally biased region" description="Low complexity" evidence="8">
    <location>
        <begin position="394"/>
        <end position="416"/>
    </location>
</feature>
<keyword evidence="6" id="KW-0865">Zymogen</keyword>
<dbReference type="Pfam" id="PF00089">
    <property type="entry name" value="Trypsin"/>
    <property type="match status" value="1"/>
</dbReference>
<protein>
    <submittedName>
        <fullName evidence="12">Streptogrisin C</fullName>
    </submittedName>
</protein>
<dbReference type="InterPro" id="IPR001316">
    <property type="entry name" value="Pept_S1A_streptogrisin"/>
</dbReference>
<dbReference type="OrthoDB" id="8781117at2"/>
<dbReference type="EMBL" id="FZNR01000001">
    <property type="protein sequence ID" value="SNR27258.1"/>
    <property type="molecule type" value="Genomic_DNA"/>
</dbReference>
<feature type="domain" description="Peptidase S1A alpha-lytic prodomain" evidence="11">
    <location>
        <begin position="124"/>
        <end position="179"/>
    </location>
</feature>
<evidence type="ECO:0000256" key="3">
    <source>
        <dbReference type="ARBA" id="ARBA00022729"/>
    </source>
</evidence>
<evidence type="ECO:0000256" key="4">
    <source>
        <dbReference type="ARBA" id="ARBA00022801"/>
    </source>
</evidence>
<dbReference type="InterPro" id="IPR009003">
    <property type="entry name" value="Peptidase_S1_PA"/>
</dbReference>
<dbReference type="GO" id="GO:0006508">
    <property type="term" value="P:proteolysis"/>
    <property type="evidence" value="ECO:0007669"/>
    <property type="project" value="UniProtKB-KW"/>
</dbReference>
<evidence type="ECO:0000256" key="2">
    <source>
        <dbReference type="ARBA" id="ARBA00022670"/>
    </source>
</evidence>
<dbReference type="SUPFAM" id="SSF50494">
    <property type="entry name" value="Trypsin-like serine proteases"/>
    <property type="match status" value="1"/>
</dbReference>
<evidence type="ECO:0000256" key="9">
    <source>
        <dbReference type="SAM" id="SignalP"/>
    </source>
</evidence>
<keyword evidence="4" id="KW-0378">Hydrolase</keyword>
<accession>A0A238UZ35</accession>
<feature type="domain" description="Peptidase S1" evidence="10">
    <location>
        <begin position="201"/>
        <end position="376"/>
    </location>
</feature>
<dbReference type="CDD" id="cd21112">
    <property type="entry name" value="alphaLP-like"/>
    <property type="match status" value="1"/>
</dbReference>
<keyword evidence="2" id="KW-0645">Protease</keyword>
<dbReference type="Gene3D" id="3.30.300.50">
    <property type="match status" value="2"/>
</dbReference>
<dbReference type="Proteomes" id="UP000198415">
    <property type="component" value="Unassembled WGS sequence"/>
</dbReference>
<dbReference type="InterPro" id="IPR035070">
    <property type="entry name" value="Streptogrisin_prodomain"/>
</dbReference>
<dbReference type="PRINTS" id="PR00861">
    <property type="entry name" value="ALYTICPTASE"/>
</dbReference>
<dbReference type="Gene3D" id="2.40.10.10">
    <property type="entry name" value="Trypsin-like serine proteases"/>
    <property type="match status" value="2"/>
</dbReference>
<dbReference type="GO" id="GO:0005576">
    <property type="term" value="C:extracellular region"/>
    <property type="evidence" value="ECO:0007669"/>
    <property type="project" value="InterPro"/>
</dbReference>
<feature type="chain" id="PRO_5012918266" evidence="9">
    <location>
        <begin position="29"/>
        <end position="518"/>
    </location>
</feature>
<dbReference type="InterPro" id="IPR004236">
    <property type="entry name" value="Pept_S1_alpha_lytic"/>
</dbReference>
<evidence type="ECO:0000256" key="7">
    <source>
        <dbReference type="ARBA" id="ARBA00023157"/>
    </source>
</evidence>
<evidence type="ECO:0000259" key="10">
    <source>
        <dbReference type="Pfam" id="PF00089"/>
    </source>
</evidence>
<evidence type="ECO:0000259" key="11">
    <source>
        <dbReference type="Pfam" id="PF02983"/>
    </source>
</evidence>
<dbReference type="InterPro" id="IPR043504">
    <property type="entry name" value="Peptidase_S1_PA_chymotrypsin"/>
</dbReference>
<comment type="similarity">
    <text evidence="1">Belongs to the peptidase S1 family.</text>
</comment>
<dbReference type="GO" id="GO:0004252">
    <property type="term" value="F:serine-type endopeptidase activity"/>
    <property type="evidence" value="ECO:0007669"/>
    <property type="project" value="InterPro"/>
</dbReference>
<evidence type="ECO:0000256" key="5">
    <source>
        <dbReference type="ARBA" id="ARBA00022825"/>
    </source>
</evidence>
<feature type="signal peptide" evidence="9">
    <location>
        <begin position="1"/>
        <end position="28"/>
    </location>
</feature>
<keyword evidence="3 9" id="KW-0732">Signal</keyword>
<organism evidence="12 13">
    <name type="scientific">Actinoplanes regularis</name>
    <dbReference type="NCBI Taxonomy" id="52697"/>
    <lineage>
        <taxon>Bacteria</taxon>
        <taxon>Bacillati</taxon>
        <taxon>Actinomycetota</taxon>
        <taxon>Actinomycetes</taxon>
        <taxon>Micromonosporales</taxon>
        <taxon>Micromonosporaceae</taxon>
        <taxon>Actinoplanes</taxon>
    </lineage>
</organism>
<gene>
    <name evidence="12" type="ORF">SAMN06264365_101384</name>
</gene>
<evidence type="ECO:0000256" key="8">
    <source>
        <dbReference type="SAM" id="MobiDB-lite"/>
    </source>
</evidence>
<evidence type="ECO:0000256" key="6">
    <source>
        <dbReference type="ARBA" id="ARBA00023145"/>
    </source>
</evidence>
<feature type="region of interest" description="Disordered" evidence="8">
    <location>
        <begin position="340"/>
        <end position="359"/>
    </location>
</feature>
<name>A0A238UZ35_9ACTN</name>
<reference evidence="12 13" key="1">
    <citation type="submission" date="2017-06" db="EMBL/GenBank/DDBJ databases">
        <authorList>
            <person name="Kim H.J."/>
            <person name="Triplett B.A."/>
        </authorList>
    </citation>
    <scope>NUCLEOTIDE SEQUENCE [LARGE SCALE GENOMIC DNA]</scope>
    <source>
        <strain evidence="12 13">DSM 43151</strain>
    </source>
</reference>
<keyword evidence="13" id="KW-1185">Reference proteome</keyword>
<evidence type="ECO:0000313" key="12">
    <source>
        <dbReference type="EMBL" id="SNR27258.1"/>
    </source>
</evidence>
<proteinExistence type="inferred from homology"/>
<evidence type="ECO:0000256" key="1">
    <source>
        <dbReference type="ARBA" id="ARBA00007664"/>
    </source>
</evidence>
<sequence length="518" mass="52181">MQRRSIAVAAAVVAATAAAVAFTLPSLAGTTPTGDSGTTKASGGVSPALLAAMKRDLGLSANQATTRLERSKWAGGVTATLAASTGDSYAGAWLDGNTLKVAVTDADVAAEVKAAGAVPVLVKRSEAQLDAAKNKLDAKLKSADDLTGWYVDAPTNKLVIVAQPGAKAEALAFASRAGVASDAVTVQISNRQPKPLFDVRGADPYFIALDGGTARCSIGFSVEGGFVTAGHCGTPGTETTGFNNEAQGVVKASVFPGDADMGFVEVNDQWTPRPVVNDFKGNELPVGGNTEAPVGAAVCRSGSTTGTFCGTILAKNQTVVYPEGAVTGLTRTDVCAEGGDSGGPWLSGDQAQGVTSGGSGDCTVGGETFFQPVNEILAENNLTLVTTGGEDEGGATAAPTDSATAAPSESATAAPSACSDLPVQRSGALSKAGTAQAQPNDGAFRARAGRHTACLDAPDGSDFDLVLQRLTRGKFKTVAKATGDDVKTLSVNQRSGTFRYVVVASSGSGDYTLGFNVQ</sequence>
<dbReference type="Pfam" id="PF02983">
    <property type="entry name" value="Pro_Al_protease"/>
    <property type="match status" value="1"/>
</dbReference>
<evidence type="ECO:0000313" key="13">
    <source>
        <dbReference type="Proteomes" id="UP000198415"/>
    </source>
</evidence>
<dbReference type="RefSeq" id="WP_089291177.1">
    <property type="nucleotide sequence ID" value="NZ_BOMU01000007.1"/>
</dbReference>